<keyword evidence="4" id="KW-1185">Reference proteome</keyword>
<evidence type="ECO:0000256" key="1">
    <source>
        <dbReference type="SAM" id="MobiDB-lite"/>
    </source>
</evidence>
<evidence type="ECO:0000259" key="2">
    <source>
        <dbReference type="Pfam" id="PF08241"/>
    </source>
</evidence>
<dbReference type="Pfam" id="PF08241">
    <property type="entry name" value="Methyltransf_11"/>
    <property type="match status" value="1"/>
</dbReference>
<feature type="region of interest" description="Disordered" evidence="1">
    <location>
        <begin position="237"/>
        <end position="263"/>
    </location>
</feature>
<keyword evidence="3" id="KW-0808">Transferase</keyword>
<proteinExistence type="predicted"/>
<keyword evidence="3" id="KW-0489">Methyltransferase</keyword>
<dbReference type="GO" id="GO:0008757">
    <property type="term" value="F:S-adenosylmethionine-dependent methyltransferase activity"/>
    <property type="evidence" value="ECO:0007669"/>
    <property type="project" value="InterPro"/>
</dbReference>
<accession>A0A2D2AUS5</accession>
<dbReference type="InterPro" id="IPR029063">
    <property type="entry name" value="SAM-dependent_MTases_sf"/>
</dbReference>
<dbReference type="KEGG" id="cmb:CSW64_04455"/>
<dbReference type="RefSeq" id="WP_099620970.1">
    <property type="nucleotide sequence ID" value="NZ_CP024201.1"/>
</dbReference>
<sequence length="263" mass="28791">MRRDVLELRTFYASPRGRAAREMVARKLSEAWGDPRGLEFLGLGYATPYLESVRERARRAVAVMPASQGVEVWPVGGRNLAVIADETSLPLPNAVFDRVVCVHALEEADDAVALMREVCRVTAPSGRVIVAVAARNGLWSNAEGTPFGHGRPWSRRQLENVLREADLEPSGWTRALYAPPFTWTARWAEGFEQAGAWLWPPFAGLILMEAVKQTYAVKPRAVRARARVFAPVGGLAPAPPAPAGRASETGNHRAPLARKRVSP</sequence>
<dbReference type="SUPFAM" id="SSF53335">
    <property type="entry name" value="S-adenosyl-L-methionine-dependent methyltransferases"/>
    <property type="match status" value="1"/>
</dbReference>
<dbReference type="OrthoDB" id="9800231at2"/>
<dbReference type="AlphaFoldDB" id="A0A2D2AUS5"/>
<dbReference type="GO" id="GO:0032259">
    <property type="term" value="P:methylation"/>
    <property type="evidence" value="ECO:0007669"/>
    <property type="project" value="UniProtKB-KW"/>
</dbReference>
<evidence type="ECO:0000313" key="3">
    <source>
        <dbReference type="EMBL" id="ATQ41713.1"/>
    </source>
</evidence>
<dbReference type="Gene3D" id="3.40.50.150">
    <property type="entry name" value="Vaccinia Virus protein VP39"/>
    <property type="match status" value="1"/>
</dbReference>
<dbReference type="Proteomes" id="UP000228945">
    <property type="component" value="Chromosome"/>
</dbReference>
<name>A0A2D2AUS5_9CAUL</name>
<dbReference type="EMBL" id="CP024201">
    <property type="protein sequence ID" value="ATQ41713.1"/>
    <property type="molecule type" value="Genomic_DNA"/>
</dbReference>
<feature type="domain" description="Methyltransferase type 11" evidence="2">
    <location>
        <begin position="42"/>
        <end position="130"/>
    </location>
</feature>
<dbReference type="InterPro" id="IPR013216">
    <property type="entry name" value="Methyltransf_11"/>
</dbReference>
<organism evidence="3 4">
    <name type="scientific">Caulobacter mirabilis</name>
    <dbReference type="NCBI Taxonomy" id="69666"/>
    <lineage>
        <taxon>Bacteria</taxon>
        <taxon>Pseudomonadati</taxon>
        <taxon>Pseudomonadota</taxon>
        <taxon>Alphaproteobacteria</taxon>
        <taxon>Caulobacterales</taxon>
        <taxon>Caulobacteraceae</taxon>
        <taxon>Caulobacter</taxon>
    </lineage>
</organism>
<reference evidence="3 4" key="1">
    <citation type="submission" date="2017-10" db="EMBL/GenBank/DDBJ databases">
        <title>Genome sequence of Caulobacter mirabilis FWC38.</title>
        <authorList>
            <person name="Fiebig A."/>
            <person name="Crosson S."/>
        </authorList>
    </citation>
    <scope>NUCLEOTIDE SEQUENCE [LARGE SCALE GENOMIC DNA]</scope>
    <source>
        <strain evidence="3 4">FWC 38</strain>
    </source>
</reference>
<evidence type="ECO:0000313" key="4">
    <source>
        <dbReference type="Proteomes" id="UP000228945"/>
    </source>
</evidence>
<protein>
    <submittedName>
        <fullName evidence="3">Methyltransferase type 11</fullName>
    </submittedName>
</protein>
<gene>
    <name evidence="3" type="ORF">CSW64_04455</name>
</gene>